<proteinExistence type="predicted"/>
<organism evidence="1">
    <name type="scientific">marine sediment metagenome</name>
    <dbReference type="NCBI Taxonomy" id="412755"/>
    <lineage>
        <taxon>unclassified sequences</taxon>
        <taxon>metagenomes</taxon>
        <taxon>ecological metagenomes</taxon>
    </lineage>
</organism>
<evidence type="ECO:0000313" key="1">
    <source>
        <dbReference type="EMBL" id="KKL94488.1"/>
    </source>
</evidence>
<reference evidence="1" key="1">
    <citation type="journal article" date="2015" name="Nature">
        <title>Complex archaea that bridge the gap between prokaryotes and eukaryotes.</title>
        <authorList>
            <person name="Spang A."/>
            <person name="Saw J.H."/>
            <person name="Jorgensen S.L."/>
            <person name="Zaremba-Niedzwiedzka K."/>
            <person name="Martijn J."/>
            <person name="Lind A.E."/>
            <person name="van Eijk R."/>
            <person name="Schleper C."/>
            <person name="Guy L."/>
            <person name="Ettema T.J."/>
        </authorList>
    </citation>
    <scope>NUCLEOTIDE SEQUENCE</scope>
</reference>
<gene>
    <name evidence="1" type="ORF">LCGC14_1864120</name>
</gene>
<dbReference type="CDD" id="cd08054">
    <property type="entry name" value="gp6"/>
    <property type="match status" value="1"/>
</dbReference>
<dbReference type="EMBL" id="LAZR01018911">
    <property type="protein sequence ID" value="KKL94488.1"/>
    <property type="molecule type" value="Genomic_DNA"/>
</dbReference>
<evidence type="ECO:0008006" key="2">
    <source>
        <dbReference type="Google" id="ProtNLM"/>
    </source>
</evidence>
<dbReference type="AlphaFoldDB" id="A0A0F9G6Y1"/>
<sequence length="211" mass="22968">MTLTLITAPVGLVFTLAEVKAHLRVEDTANDEDALILSLMRVVQAHLDGCDAWLGRALLTQTWDLVLDRFPGHRTRAGGYTGSGFAADAIRVPLPPLVSVTSVKYTDTDGVEQTWGTSNYTVDINSQPGRIVPAYGEIWPSTRGEINAVTVRLVAGYGDRNAVPMDIKHGMLLMIGHLYEHREEVIVGTIVAKMPMAADALLGPYQVWDEG</sequence>
<dbReference type="NCBIfam" id="TIGR02215">
    <property type="entry name" value="phage_chp_gp8"/>
    <property type="match status" value="1"/>
</dbReference>
<dbReference type="Gene3D" id="1.10.3230.30">
    <property type="entry name" value="Phage gp6-like head-tail connector protein"/>
    <property type="match status" value="1"/>
</dbReference>
<comment type="caution">
    <text evidence="1">The sequence shown here is derived from an EMBL/GenBank/DDBJ whole genome shotgun (WGS) entry which is preliminary data.</text>
</comment>
<dbReference type="InterPro" id="IPR011738">
    <property type="entry name" value="Phage_CHP"/>
</dbReference>
<protein>
    <recommendedName>
        <fullName evidence="2">Phage gp6-like head-tail connector protein</fullName>
    </recommendedName>
</protein>
<accession>A0A0F9G6Y1</accession>
<name>A0A0F9G6Y1_9ZZZZ</name>